<dbReference type="PROSITE" id="PS50949">
    <property type="entry name" value="HTH_GNTR"/>
    <property type="match status" value="1"/>
</dbReference>
<dbReference type="Pfam" id="PF00392">
    <property type="entry name" value="GntR"/>
    <property type="match status" value="1"/>
</dbReference>
<dbReference type="SUPFAM" id="SSF46785">
    <property type="entry name" value="Winged helix' DNA-binding domain"/>
    <property type="match status" value="1"/>
</dbReference>
<dbReference type="InterPro" id="IPR000524">
    <property type="entry name" value="Tscrpt_reg_HTH_GntR"/>
</dbReference>
<dbReference type="PANTHER" id="PTHR43537:SF24">
    <property type="entry name" value="GLUCONATE OPERON TRANSCRIPTIONAL REPRESSOR"/>
    <property type="match status" value="1"/>
</dbReference>
<reference evidence="5 6" key="1">
    <citation type="submission" date="2023-07" db="EMBL/GenBank/DDBJ databases">
        <title>Sorghum-associated microbial communities from plants grown in Nebraska, USA.</title>
        <authorList>
            <person name="Schachtman D."/>
        </authorList>
    </citation>
    <scope>NUCLEOTIDE SEQUENCE [LARGE SCALE GENOMIC DNA]</scope>
    <source>
        <strain evidence="5 6">CC222</strain>
    </source>
</reference>
<dbReference type="Proteomes" id="UP001226577">
    <property type="component" value="Unassembled WGS sequence"/>
</dbReference>
<evidence type="ECO:0000256" key="2">
    <source>
        <dbReference type="ARBA" id="ARBA00023125"/>
    </source>
</evidence>
<dbReference type="Gene3D" id="1.10.10.10">
    <property type="entry name" value="Winged helix-like DNA-binding domain superfamily/Winged helix DNA-binding domain"/>
    <property type="match status" value="1"/>
</dbReference>
<gene>
    <name evidence="5" type="ORF">J2X98_000615</name>
</gene>
<dbReference type="RefSeq" id="WP_307304112.1">
    <property type="nucleotide sequence ID" value="NZ_JAUSRE010000002.1"/>
</dbReference>
<dbReference type="Gene3D" id="1.20.120.530">
    <property type="entry name" value="GntR ligand-binding domain-like"/>
    <property type="match status" value="1"/>
</dbReference>
<evidence type="ECO:0000256" key="3">
    <source>
        <dbReference type="ARBA" id="ARBA00023163"/>
    </source>
</evidence>
<protein>
    <submittedName>
        <fullName evidence="5">DNA-binding GntR family transcriptional regulator</fullName>
    </submittedName>
</protein>
<name>A0ABT9RP87_9MICC</name>
<dbReference type="PRINTS" id="PR00035">
    <property type="entry name" value="HTHGNTR"/>
</dbReference>
<dbReference type="EMBL" id="JAUSRE010000002">
    <property type="protein sequence ID" value="MDP9887045.1"/>
    <property type="molecule type" value="Genomic_DNA"/>
</dbReference>
<dbReference type="InterPro" id="IPR036388">
    <property type="entry name" value="WH-like_DNA-bd_sf"/>
</dbReference>
<dbReference type="GO" id="GO:0003677">
    <property type="term" value="F:DNA binding"/>
    <property type="evidence" value="ECO:0007669"/>
    <property type="project" value="UniProtKB-KW"/>
</dbReference>
<evidence type="ECO:0000256" key="1">
    <source>
        <dbReference type="ARBA" id="ARBA00023015"/>
    </source>
</evidence>
<keyword evidence="2 5" id="KW-0238">DNA-binding</keyword>
<dbReference type="SMART" id="SM00895">
    <property type="entry name" value="FCD"/>
    <property type="match status" value="1"/>
</dbReference>
<evidence type="ECO:0000259" key="4">
    <source>
        <dbReference type="PROSITE" id="PS50949"/>
    </source>
</evidence>
<dbReference type="InterPro" id="IPR008920">
    <property type="entry name" value="TF_FadR/GntR_C"/>
</dbReference>
<sequence length="218" mass="24232">MVKISGSAASGREKAYDYLRENVLTDPELQGRFLNEQELAADIGVSRTPVREALLLLVSDGLVELIPQRGAYVPVVTGREISELMELRGVLESHAAKLVIEEHRVPARQMQETLQKQAQIPNNVDQEDAREFIRLDTLFHQQLIDAAGNELISRTYSRLHVRQILVGVSALFRTGSRRQAVCAEHQDILDALVAGDSAGAKEAIDHHLAVTRDILLRT</sequence>
<dbReference type="PANTHER" id="PTHR43537">
    <property type="entry name" value="TRANSCRIPTIONAL REGULATOR, GNTR FAMILY"/>
    <property type="match status" value="1"/>
</dbReference>
<proteinExistence type="predicted"/>
<dbReference type="Pfam" id="PF07729">
    <property type="entry name" value="FCD"/>
    <property type="match status" value="1"/>
</dbReference>
<dbReference type="SMART" id="SM00345">
    <property type="entry name" value="HTH_GNTR"/>
    <property type="match status" value="1"/>
</dbReference>
<keyword evidence="6" id="KW-1185">Reference proteome</keyword>
<dbReference type="SUPFAM" id="SSF48008">
    <property type="entry name" value="GntR ligand-binding domain-like"/>
    <property type="match status" value="1"/>
</dbReference>
<evidence type="ECO:0000313" key="5">
    <source>
        <dbReference type="EMBL" id="MDP9887045.1"/>
    </source>
</evidence>
<dbReference type="InterPro" id="IPR011711">
    <property type="entry name" value="GntR_C"/>
</dbReference>
<organism evidence="5 6">
    <name type="scientific">Pseudarthrobacter enclensis</name>
    <dbReference type="NCBI Taxonomy" id="993070"/>
    <lineage>
        <taxon>Bacteria</taxon>
        <taxon>Bacillati</taxon>
        <taxon>Actinomycetota</taxon>
        <taxon>Actinomycetes</taxon>
        <taxon>Micrococcales</taxon>
        <taxon>Micrococcaceae</taxon>
        <taxon>Pseudarthrobacter</taxon>
    </lineage>
</organism>
<dbReference type="InterPro" id="IPR036390">
    <property type="entry name" value="WH_DNA-bd_sf"/>
</dbReference>
<comment type="caution">
    <text evidence="5">The sequence shown here is derived from an EMBL/GenBank/DDBJ whole genome shotgun (WGS) entry which is preliminary data.</text>
</comment>
<feature type="domain" description="HTH gntR-type" evidence="4">
    <location>
        <begin position="9"/>
        <end position="76"/>
    </location>
</feature>
<keyword evidence="1" id="KW-0805">Transcription regulation</keyword>
<accession>A0ABT9RP87</accession>
<evidence type="ECO:0000313" key="6">
    <source>
        <dbReference type="Proteomes" id="UP001226577"/>
    </source>
</evidence>
<keyword evidence="3" id="KW-0804">Transcription</keyword>